<gene>
    <name evidence="3" type="ORF">DRO07_01285</name>
</gene>
<accession>A0A497JHN8</accession>
<dbReference type="PANTHER" id="PTHR43586">
    <property type="entry name" value="CYSTEINE DESULFURASE"/>
    <property type="match status" value="1"/>
</dbReference>
<evidence type="ECO:0000259" key="2">
    <source>
        <dbReference type="Pfam" id="PF00266"/>
    </source>
</evidence>
<evidence type="ECO:0000256" key="1">
    <source>
        <dbReference type="ARBA" id="ARBA00022898"/>
    </source>
</evidence>
<name>A0A497JHN8_9ARCH</name>
<dbReference type="InterPro" id="IPR000192">
    <property type="entry name" value="Aminotrans_V_dom"/>
</dbReference>
<comment type="caution">
    <text evidence="3">The sequence shown here is derived from an EMBL/GenBank/DDBJ whole genome shotgun (WGS) entry which is preliminary data.</text>
</comment>
<feature type="non-terminal residue" evidence="3">
    <location>
        <position position="313"/>
    </location>
</feature>
<evidence type="ECO:0000313" key="4">
    <source>
        <dbReference type="Proteomes" id="UP000277633"/>
    </source>
</evidence>
<dbReference type="Gene3D" id="3.40.640.10">
    <property type="entry name" value="Type I PLP-dependent aspartate aminotransferase-like (Major domain)"/>
    <property type="match status" value="1"/>
</dbReference>
<evidence type="ECO:0000313" key="3">
    <source>
        <dbReference type="EMBL" id="RLG69967.1"/>
    </source>
</evidence>
<proteinExistence type="predicted"/>
<dbReference type="SUPFAM" id="SSF53383">
    <property type="entry name" value="PLP-dependent transferases"/>
    <property type="match status" value="1"/>
</dbReference>
<sequence>MGSLNVAEIRRDFPVLKEKEIIYLDNACMTLRPKQVIDAIKWYYENNCACSGRSLHKLSEELNESIALARETIKKFFNAHNYELIFTKNTTEAINTVAFGMKFKRGTKVITSDREHNSNLVPWLVLRRAGVKHFAVPSAENFEFNLESLHKMLDKKVKLVSVVHISNIDGYRLPIEEIIKLSHDFGAKVLVDGAQSAGHIKVDLKKLDPDFFTISAHKACGPIIGCLFVKKELVDKLKPLIYGGGTVSNTTLNSFKLINDYRKFEAGLQDYAGIIGFGEACNYLKKVGMKNIEKHEKVLTAKLMKAFANIDNV</sequence>
<protein>
    <submittedName>
        <fullName evidence="3">Cysteine desulfurase</fullName>
    </submittedName>
</protein>
<dbReference type="Proteomes" id="UP000277633">
    <property type="component" value="Unassembled WGS sequence"/>
</dbReference>
<feature type="domain" description="Aminotransferase class V" evidence="2">
    <location>
        <begin position="22"/>
        <end position="312"/>
    </location>
</feature>
<dbReference type="InterPro" id="IPR015422">
    <property type="entry name" value="PyrdxlP-dep_Trfase_small"/>
</dbReference>
<dbReference type="InterPro" id="IPR015421">
    <property type="entry name" value="PyrdxlP-dep_Trfase_major"/>
</dbReference>
<dbReference type="Gene3D" id="3.90.1150.10">
    <property type="entry name" value="Aspartate Aminotransferase, domain 1"/>
    <property type="match status" value="1"/>
</dbReference>
<reference evidence="3 4" key="1">
    <citation type="submission" date="2018-06" db="EMBL/GenBank/DDBJ databases">
        <title>Extensive metabolic versatility and redundancy in microbially diverse, dynamic hydrothermal sediments.</title>
        <authorList>
            <person name="Dombrowski N."/>
            <person name="Teske A."/>
            <person name="Baker B.J."/>
        </authorList>
    </citation>
    <scope>NUCLEOTIDE SEQUENCE [LARGE SCALE GENOMIC DNA]</scope>
    <source>
        <strain evidence="3">B9_G13</strain>
    </source>
</reference>
<dbReference type="EMBL" id="QMWO01000032">
    <property type="protein sequence ID" value="RLG69967.1"/>
    <property type="molecule type" value="Genomic_DNA"/>
</dbReference>
<dbReference type="PANTHER" id="PTHR43586:SF8">
    <property type="entry name" value="CYSTEINE DESULFURASE 1, CHLOROPLASTIC"/>
    <property type="match status" value="1"/>
</dbReference>
<dbReference type="AlphaFoldDB" id="A0A497JHN8"/>
<dbReference type="Pfam" id="PF00266">
    <property type="entry name" value="Aminotran_5"/>
    <property type="match status" value="1"/>
</dbReference>
<organism evidence="3 4">
    <name type="scientific">Candidatus Iainarchaeum sp</name>
    <dbReference type="NCBI Taxonomy" id="3101447"/>
    <lineage>
        <taxon>Archaea</taxon>
        <taxon>Candidatus Iainarchaeota</taxon>
        <taxon>Candidatus Iainarchaeia</taxon>
        <taxon>Candidatus Iainarchaeales</taxon>
        <taxon>Candidatus Iainarchaeaceae</taxon>
        <taxon>Candidatus Iainarchaeum</taxon>
    </lineage>
</organism>
<dbReference type="InterPro" id="IPR015424">
    <property type="entry name" value="PyrdxlP-dep_Trfase"/>
</dbReference>
<keyword evidence="1" id="KW-0663">Pyridoxal phosphate</keyword>